<dbReference type="InterPro" id="IPR032387">
    <property type="entry name" value="ACAS_N"/>
</dbReference>
<dbReference type="OrthoDB" id="1706066at2759"/>
<keyword evidence="10" id="KW-1185">Reference proteome</keyword>
<comment type="catalytic activity">
    <reaction evidence="5">
        <text>acetate + ATP + CoA = acetyl-CoA + AMP + diphosphate</text>
        <dbReference type="Rhea" id="RHEA:23176"/>
        <dbReference type="ChEBI" id="CHEBI:30089"/>
        <dbReference type="ChEBI" id="CHEBI:30616"/>
        <dbReference type="ChEBI" id="CHEBI:33019"/>
        <dbReference type="ChEBI" id="CHEBI:57287"/>
        <dbReference type="ChEBI" id="CHEBI:57288"/>
        <dbReference type="ChEBI" id="CHEBI:456215"/>
        <dbReference type="EC" id="6.2.1.1"/>
    </reaction>
</comment>
<dbReference type="PANTHER" id="PTHR24095">
    <property type="entry name" value="ACETYL-COENZYME A SYNTHETASE"/>
    <property type="match status" value="1"/>
</dbReference>
<evidence type="ECO:0000256" key="5">
    <source>
        <dbReference type="RuleBase" id="RU361147"/>
    </source>
</evidence>
<evidence type="ECO:0000259" key="8">
    <source>
        <dbReference type="Pfam" id="PF16177"/>
    </source>
</evidence>
<dbReference type="EC" id="6.2.1.1" evidence="5"/>
<dbReference type="GO" id="GO:0019427">
    <property type="term" value="P:acetyl-CoA biosynthetic process from acetate"/>
    <property type="evidence" value="ECO:0007669"/>
    <property type="project" value="InterPro"/>
</dbReference>
<evidence type="ECO:0000259" key="6">
    <source>
        <dbReference type="Pfam" id="PF00501"/>
    </source>
</evidence>
<dbReference type="InterPro" id="IPR025110">
    <property type="entry name" value="AMP-bd_C"/>
</dbReference>
<gene>
    <name evidence="9" type="ORF">BpHYR1_020392</name>
</gene>
<dbReference type="NCBIfam" id="TIGR02188">
    <property type="entry name" value="Ac_CoA_lig_AcsA"/>
    <property type="match status" value="1"/>
</dbReference>
<dbReference type="Pfam" id="PF00501">
    <property type="entry name" value="AMP-binding"/>
    <property type="match status" value="1"/>
</dbReference>
<name>A0A3M7R6J3_BRAPC</name>
<evidence type="ECO:0000256" key="4">
    <source>
        <dbReference type="ARBA" id="ARBA00022840"/>
    </source>
</evidence>
<dbReference type="PANTHER" id="PTHR24095:SF14">
    <property type="entry name" value="ACETYL-COENZYME A SYNTHETASE 1"/>
    <property type="match status" value="1"/>
</dbReference>
<sequence>MLRLKCISDKFGSRLTLIQLRTFLTAKFPELDEFPKSIKSYDDLHKYSIENSDHFWGTLAKNRLDWFKPFNKVNNGAKFGDLENYNSQWFLDGKLNVSVNCVDRHYQKNPNKVALLWEKDEPGFHESVTYEQLYKMMNKMANLLKSCGVQKGDRVAFYMPTCSMTVACMMACARIGALHSVVFAGFSSESLASRINDANCKIVITANQAIRGGKIINLKKTVDEAIKLYPSVKNVLVYKRTENKFEFNAEKDIVIDEVLDQFSSECQPEIMDANDPLFMLYTSGSTGKPKGLVHAQAGYILQSAFSHQIAFNFEKDDVFGCLADVGWITGHTYIVYAPLCNGGTTVLFESSPIYPNPSRYWETIQRLKINQLYIAPTSIRLLIKNGDEWLKKYDLSSLKLLGSVGEPINHEAWHWYDEVVGQKRCKIIDTWWQTETGSLMIAPLPCGKNDQIKPAMAMRPFFGIDAVLLDEKGNEKEPKNTEGILCIKKPWPSMARTIYGDHQRFINTYLRPYPGYYFTGDGSHVDNDRHFQITGRVDDVINVSGHRIGTAEVEDVLDESHHISESAVVGFPHDTLGEGIFAFVTLRNDADFNEEQVVKELKALVKSKIAGYAVPHYFLFVSNLPKTRSGKIMRRVLRNIASNKFDEMGDTSTLFDPSLIDEITAKYKKLKGVN</sequence>
<dbReference type="Pfam" id="PF16177">
    <property type="entry name" value="ACAS_N"/>
    <property type="match status" value="1"/>
</dbReference>
<proteinExistence type="inferred from homology"/>
<dbReference type="InterPro" id="IPR045851">
    <property type="entry name" value="AMP-bd_C_sf"/>
</dbReference>
<dbReference type="Gene3D" id="3.40.50.12780">
    <property type="entry name" value="N-terminal domain of ligase-like"/>
    <property type="match status" value="1"/>
</dbReference>
<dbReference type="EMBL" id="REGN01004092">
    <property type="protein sequence ID" value="RNA19156.1"/>
    <property type="molecule type" value="Genomic_DNA"/>
</dbReference>
<accession>A0A3M7R6J3</accession>
<dbReference type="GO" id="GO:0005524">
    <property type="term" value="F:ATP binding"/>
    <property type="evidence" value="ECO:0007669"/>
    <property type="project" value="UniProtKB-UniRule"/>
</dbReference>
<feature type="domain" description="Acetyl-coenzyme A synthetase N-terminal" evidence="8">
    <location>
        <begin position="41"/>
        <end position="101"/>
    </location>
</feature>
<feature type="domain" description="AMP-dependent synthetase/ligase" evidence="6">
    <location>
        <begin position="103"/>
        <end position="495"/>
    </location>
</feature>
<feature type="domain" description="AMP-binding enzyme C-terminal" evidence="7">
    <location>
        <begin position="552"/>
        <end position="631"/>
    </location>
</feature>
<evidence type="ECO:0000256" key="2">
    <source>
        <dbReference type="ARBA" id="ARBA00022598"/>
    </source>
</evidence>
<dbReference type="GO" id="GO:0005739">
    <property type="term" value="C:mitochondrion"/>
    <property type="evidence" value="ECO:0007669"/>
    <property type="project" value="TreeGrafter"/>
</dbReference>
<dbReference type="AlphaFoldDB" id="A0A3M7R6J3"/>
<keyword evidence="3 5" id="KW-0547">Nucleotide-binding</keyword>
<evidence type="ECO:0000313" key="9">
    <source>
        <dbReference type="EMBL" id="RNA19156.1"/>
    </source>
</evidence>
<dbReference type="STRING" id="10195.A0A3M7R6J3"/>
<evidence type="ECO:0000259" key="7">
    <source>
        <dbReference type="Pfam" id="PF13193"/>
    </source>
</evidence>
<comment type="caution">
    <text evidence="9">The sequence shown here is derived from an EMBL/GenBank/DDBJ whole genome shotgun (WGS) entry which is preliminary data.</text>
</comment>
<dbReference type="SUPFAM" id="SSF56801">
    <property type="entry name" value="Acetyl-CoA synthetase-like"/>
    <property type="match status" value="1"/>
</dbReference>
<protein>
    <recommendedName>
        <fullName evidence="5">Acetyl-coenzyme A synthetase</fullName>
        <ecNumber evidence="5">6.2.1.1</ecNumber>
    </recommendedName>
</protein>
<dbReference type="Gene3D" id="3.30.300.30">
    <property type="match status" value="1"/>
</dbReference>
<evidence type="ECO:0000313" key="10">
    <source>
        <dbReference type="Proteomes" id="UP000276133"/>
    </source>
</evidence>
<comment type="similarity">
    <text evidence="1 5">Belongs to the ATP-dependent AMP-binding enzyme family.</text>
</comment>
<dbReference type="GO" id="GO:0003987">
    <property type="term" value="F:acetate-CoA ligase activity"/>
    <property type="evidence" value="ECO:0007669"/>
    <property type="project" value="UniProtKB-UniRule"/>
</dbReference>
<reference evidence="9 10" key="1">
    <citation type="journal article" date="2018" name="Sci. Rep.">
        <title>Genomic signatures of local adaptation to the degree of environmental predictability in rotifers.</title>
        <authorList>
            <person name="Franch-Gras L."/>
            <person name="Hahn C."/>
            <person name="Garcia-Roger E.M."/>
            <person name="Carmona M.J."/>
            <person name="Serra M."/>
            <person name="Gomez A."/>
        </authorList>
    </citation>
    <scope>NUCLEOTIDE SEQUENCE [LARGE SCALE GENOMIC DNA]</scope>
    <source>
        <strain evidence="9">HYR1</strain>
    </source>
</reference>
<dbReference type="CDD" id="cd05966">
    <property type="entry name" value="ACS"/>
    <property type="match status" value="1"/>
</dbReference>
<organism evidence="9 10">
    <name type="scientific">Brachionus plicatilis</name>
    <name type="common">Marine rotifer</name>
    <name type="synonym">Brachionus muelleri</name>
    <dbReference type="NCBI Taxonomy" id="10195"/>
    <lineage>
        <taxon>Eukaryota</taxon>
        <taxon>Metazoa</taxon>
        <taxon>Spiralia</taxon>
        <taxon>Gnathifera</taxon>
        <taxon>Rotifera</taxon>
        <taxon>Eurotatoria</taxon>
        <taxon>Monogononta</taxon>
        <taxon>Pseudotrocha</taxon>
        <taxon>Ploima</taxon>
        <taxon>Brachionidae</taxon>
        <taxon>Brachionus</taxon>
    </lineage>
</organism>
<dbReference type="PROSITE" id="PS00455">
    <property type="entry name" value="AMP_BINDING"/>
    <property type="match status" value="1"/>
</dbReference>
<keyword evidence="2 5" id="KW-0436">Ligase</keyword>
<dbReference type="Pfam" id="PF13193">
    <property type="entry name" value="AMP-binding_C"/>
    <property type="match status" value="1"/>
</dbReference>
<dbReference type="InterPro" id="IPR011904">
    <property type="entry name" value="Ac_CoA_lig"/>
</dbReference>
<dbReference type="Proteomes" id="UP000276133">
    <property type="component" value="Unassembled WGS sequence"/>
</dbReference>
<keyword evidence="4 5" id="KW-0067">ATP-binding</keyword>
<dbReference type="FunFam" id="3.40.50.12780:FF:000001">
    <property type="entry name" value="Acetyl-coenzyme A synthetase"/>
    <property type="match status" value="1"/>
</dbReference>
<dbReference type="NCBIfam" id="NF001208">
    <property type="entry name" value="PRK00174.1"/>
    <property type="match status" value="1"/>
</dbReference>
<dbReference type="InterPro" id="IPR020845">
    <property type="entry name" value="AMP-binding_CS"/>
</dbReference>
<dbReference type="InterPro" id="IPR042099">
    <property type="entry name" value="ANL_N_sf"/>
</dbReference>
<evidence type="ECO:0000256" key="1">
    <source>
        <dbReference type="ARBA" id="ARBA00006432"/>
    </source>
</evidence>
<dbReference type="GO" id="GO:0016208">
    <property type="term" value="F:AMP binding"/>
    <property type="evidence" value="ECO:0007669"/>
    <property type="project" value="InterPro"/>
</dbReference>
<dbReference type="InterPro" id="IPR000873">
    <property type="entry name" value="AMP-dep_synth/lig_dom"/>
</dbReference>
<evidence type="ECO:0000256" key="3">
    <source>
        <dbReference type="ARBA" id="ARBA00022741"/>
    </source>
</evidence>